<dbReference type="CDD" id="cd15541">
    <property type="entry name" value="PHD_TIF1_like"/>
    <property type="match status" value="1"/>
</dbReference>
<dbReference type="PROSITE" id="PS01359">
    <property type="entry name" value="ZF_PHD_1"/>
    <property type="match status" value="1"/>
</dbReference>
<evidence type="ECO:0000256" key="11">
    <source>
        <dbReference type="SAM" id="MobiDB-lite"/>
    </source>
</evidence>
<dbReference type="PANTHER" id="PTHR45915">
    <property type="entry name" value="TRANSCRIPTION INTERMEDIARY FACTOR"/>
    <property type="match status" value="1"/>
</dbReference>
<evidence type="ECO:0000259" key="14">
    <source>
        <dbReference type="PROSITE" id="PS50119"/>
    </source>
</evidence>
<dbReference type="InterPro" id="IPR001965">
    <property type="entry name" value="Znf_PHD"/>
</dbReference>
<dbReference type="Pfam" id="PF00643">
    <property type="entry name" value="zf-B_box"/>
    <property type="match status" value="2"/>
</dbReference>
<comment type="subcellular location">
    <subcellularLocation>
        <location evidence="1">Nucleus</location>
    </subcellularLocation>
</comment>
<dbReference type="InterPro" id="IPR013083">
    <property type="entry name" value="Znf_RING/FYVE/PHD"/>
</dbReference>
<evidence type="ECO:0000313" key="16">
    <source>
        <dbReference type="Proteomes" id="UP001607303"/>
    </source>
</evidence>
<dbReference type="InterPro" id="IPR011011">
    <property type="entry name" value="Znf_FYVE_PHD"/>
</dbReference>
<reference evidence="15 16" key="1">
    <citation type="journal article" date="2024" name="Ann. Entomol. Soc. Am.">
        <title>Genomic analyses of the southern and eastern yellowjacket wasps (Hymenoptera: Vespidae) reveal evolutionary signatures of social life.</title>
        <authorList>
            <person name="Catto M.A."/>
            <person name="Caine P.B."/>
            <person name="Orr S.E."/>
            <person name="Hunt B.G."/>
            <person name="Goodisman M.A.D."/>
        </authorList>
    </citation>
    <scope>NUCLEOTIDE SEQUENCE [LARGE SCALE GENOMIC DNA]</scope>
    <source>
        <strain evidence="15">232</strain>
        <tissue evidence="15">Head and thorax</tissue>
    </source>
</reference>
<dbReference type="Gene3D" id="3.30.40.10">
    <property type="entry name" value="Zinc/RING finger domain, C3HC4 (zinc finger)"/>
    <property type="match status" value="2"/>
</dbReference>
<dbReference type="PROSITE" id="PS50014">
    <property type="entry name" value="BROMODOMAIN_2"/>
    <property type="match status" value="1"/>
</dbReference>
<name>A0ABD2CU15_VESMC</name>
<dbReference type="AlphaFoldDB" id="A0ABD2CU15"/>
<keyword evidence="5" id="KW-0862">Zinc</keyword>
<sequence length="1121" mass="127390">FFWMELLVEALGNEPLGWLLSLLSCRAHGWVSMAWAFGCGPLGEALNGAFRKRCFHMQQLSRGDIWVNNTCDKLKFISRLLYNAILELLVIIMMESRNNEQIHLPEVTVKTEPLDQNNAKLDIQQSQTVCTEKECEQRIECTTESQETETRAFLSKCVFCGKTFTIGDDPKLLECLHAACTTCVNNKITDHNTSVDVDILLESNVIACQVCNVTSQIEHLIENRFILKIIEEDVNMGTDDESVEIEEEKKCTSCHDNAIATSWCVECEEFICQSCVMAHQRLKITKDHTIKPKEEVANDRDNIKKGIKKIPNYLFCTIHPHEQLSLFCQTCDRLTCRDCQLSDHRDHKYKFIHEIAAETKSSVSTLLKEVSYKRVLLRSAMKVIEDRQILILEKKKNLVQDITQMVVQLTNAINTRGKQLVMRLNEVCDQKQNTLNEKKVALDQLSKLTDHCIQFVSHALNKGTDMELLYSKKSVTSHLQRIKSRRADIPNPEIPVRIHLSFEKVPDLIKVVSSIGAIVVDGRVYPSISPSASTSTPSASFHEQQSEQKQTNTSINTPMENPVITAPLPIVTQQSNSIQQNSYQQVPLHLTTQQQQAPSQNYIQHFSAHNMPPRSSPQVQHPYNNRLQQPLMMPQRPLSGCHQQVTSSTHPHQQVHIEQLGQNTSLRGLLAHNPPPFRPSINNVPYRLLPYRYPAGNSQRPVPPHTYQPTNTPVVSALRLQQCNPTSVSTQHLNYNAMQQPAARWHIPQNVNVCLPFYGSRHQSAPLMTVPVNDTYKITLKNQQPNNQKYSNTNVTINSDMPPQSQNTVSVGHAVSSSVPKTPSPVPPGKTDETEKSLDKFCQKSLNDLMLTIAKLDSNGIVVIPEAQKNQMDSAQVDSSTDEGMNAMVENSSGQNLFYNPKNTTASMTKDDPNEDWCAVCMDGGDAVLCCDKCPKVFHLYCHIPSLKSFPDESETWQCMLCTNVLDCSDDPPGEKKPNTMSAKELRIAQRIVLELYCQYEQSLPFREIVSPEIVDYHRIIKKPIALDVIKDKLKTDHPNHYTDLRQVMTDIRLMFKNAFIYNPVESQVYQEARNLEEFFEKLLLKWAPNYAYDDPFLSANKEEDEDVFPPNRKYRRIISD</sequence>
<dbReference type="SMART" id="SM00249">
    <property type="entry name" value="PHD"/>
    <property type="match status" value="1"/>
</dbReference>
<evidence type="ECO:0000259" key="13">
    <source>
        <dbReference type="PROSITE" id="PS50016"/>
    </source>
</evidence>
<feature type="non-terminal residue" evidence="15">
    <location>
        <position position="1"/>
    </location>
</feature>
<dbReference type="SUPFAM" id="SSF57845">
    <property type="entry name" value="B-box zinc-binding domain"/>
    <property type="match status" value="1"/>
</dbReference>
<dbReference type="PANTHER" id="PTHR45915:SF6">
    <property type="entry name" value="E3 UBIQUITIN-PROTEIN LIGASE TRIM33"/>
    <property type="match status" value="1"/>
</dbReference>
<dbReference type="EMBL" id="JAYRBN010000032">
    <property type="protein sequence ID" value="KAL2748169.1"/>
    <property type="molecule type" value="Genomic_DNA"/>
</dbReference>
<feature type="region of interest" description="Disordered" evidence="11">
    <location>
        <begin position="529"/>
        <end position="558"/>
    </location>
</feature>
<evidence type="ECO:0000256" key="3">
    <source>
        <dbReference type="ARBA" id="ARBA00022737"/>
    </source>
</evidence>
<keyword evidence="8" id="KW-0539">Nucleus</keyword>
<dbReference type="SUPFAM" id="SSF47370">
    <property type="entry name" value="Bromodomain"/>
    <property type="match status" value="1"/>
</dbReference>
<dbReference type="SMART" id="SM00336">
    <property type="entry name" value="BBOX"/>
    <property type="match status" value="2"/>
</dbReference>
<dbReference type="Proteomes" id="UP001607303">
    <property type="component" value="Unassembled WGS sequence"/>
</dbReference>
<dbReference type="Gene3D" id="4.10.830.40">
    <property type="match status" value="1"/>
</dbReference>
<dbReference type="GO" id="GO:0008270">
    <property type="term" value="F:zinc ion binding"/>
    <property type="evidence" value="ECO:0007669"/>
    <property type="project" value="UniProtKB-KW"/>
</dbReference>
<keyword evidence="4 9" id="KW-0863">Zinc-finger</keyword>
<dbReference type="Pfam" id="PF00628">
    <property type="entry name" value="PHD"/>
    <property type="match status" value="1"/>
</dbReference>
<dbReference type="CDD" id="cd05502">
    <property type="entry name" value="Bromo_tif1_like"/>
    <property type="match status" value="1"/>
</dbReference>
<evidence type="ECO:0000256" key="9">
    <source>
        <dbReference type="PROSITE-ProRule" id="PRU00024"/>
    </source>
</evidence>
<dbReference type="InterPro" id="IPR001841">
    <property type="entry name" value="Znf_RING"/>
</dbReference>
<dbReference type="InterPro" id="IPR003649">
    <property type="entry name" value="Bbox_C"/>
</dbReference>
<dbReference type="InterPro" id="IPR019786">
    <property type="entry name" value="Zinc_finger_PHD-type_CS"/>
</dbReference>
<dbReference type="CDD" id="cd19775">
    <property type="entry name" value="Bbox2_TIF1_C-VI"/>
    <property type="match status" value="1"/>
</dbReference>
<evidence type="ECO:0000256" key="8">
    <source>
        <dbReference type="ARBA" id="ARBA00023242"/>
    </source>
</evidence>
<keyword evidence="16" id="KW-1185">Reference proteome</keyword>
<accession>A0ABD2CU15</accession>
<dbReference type="InterPro" id="IPR019787">
    <property type="entry name" value="Znf_PHD-finger"/>
</dbReference>
<keyword evidence="3" id="KW-0677">Repeat</keyword>
<protein>
    <submittedName>
        <fullName evidence="15">E3 ubiquitin-protein ligase TRIM33-like isoform X1</fullName>
    </submittedName>
</protein>
<dbReference type="Gene3D" id="1.20.920.10">
    <property type="entry name" value="Bromodomain-like"/>
    <property type="match status" value="1"/>
</dbReference>
<dbReference type="InterPro" id="IPR000315">
    <property type="entry name" value="Znf_B-box"/>
</dbReference>
<evidence type="ECO:0000313" key="15">
    <source>
        <dbReference type="EMBL" id="KAL2748169.1"/>
    </source>
</evidence>
<dbReference type="SMART" id="SM00297">
    <property type="entry name" value="BROMO"/>
    <property type="match status" value="1"/>
</dbReference>
<feature type="domain" description="PHD-type" evidence="13">
    <location>
        <begin position="915"/>
        <end position="965"/>
    </location>
</feature>
<feature type="region of interest" description="Disordered" evidence="11">
    <location>
        <begin position="802"/>
        <end position="835"/>
    </location>
</feature>
<feature type="compositionally biased region" description="Low complexity" evidence="11">
    <location>
        <begin position="529"/>
        <end position="540"/>
    </location>
</feature>
<dbReference type="GO" id="GO:0005634">
    <property type="term" value="C:nucleus"/>
    <property type="evidence" value="ECO:0007669"/>
    <property type="project" value="UniProtKB-SubCell"/>
</dbReference>
<dbReference type="PROSITE" id="PS50119">
    <property type="entry name" value="ZF_BBOX"/>
    <property type="match status" value="2"/>
</dbReference>
<organism evidence="15 16">
    <name type="scientific">Vespula maculifrons</name>
    <name type="common">Eastern yellow jacket</name>
    <name type="synonym">Wasp</name>
    <dbReference type="NCBI Taxonomy" id="7453"/>
    <lineage>
        <taxon>Eukaryota</taxon>
        <taxon>Metazoa</taxon>
        <taxon>Ecdysozoa</taxon>
        <taxon>Arthropoda</taxon>
        <taxon>Hexapoda</taxon>
        <taxon>Insecta</taxon>
        <taxon>Pterygota</taxon>
        <taxon>Neoptera</taxon>
        <taxon>Endopterygota</taxon>
        <taxon>Hymenoptera</taxon>
        <taxon>Apocrita</taxon>
        <taxon>Aculeata</taxon>
        <taxon>Vespoidea</taxon>
        <taxon>Vespidae</taxon>
        <taxon>Vespinae</taxon>
        <taxon>Vespula</taxon>
    </lineage>
</organism>
<feature type="compositionally biased region" description="Polar residues" evidence="11">
    <location>
        <begin position="541"/>
        <end position="558"/>
    </location>
</feature>
<dbReference type="PROSITE" id="PS50016">
    <property type="entry name" value="ZF_PHD_2"/>
    <property type="match status" value="1"/>
</dbReference>
<dbReference type="Gene3D" id="3.30.160.60">
    <property type="entry name" value="Classic Zinc Finger"/>
    <property type="match status" value="1"/>
</dbReference>
<evidence type="ECO:0000256" key="2">
    <source>
        <dbReference type="ARBA" id="ARBA00022723"/>
    </source>
</evidence>
<keyword evidence="6" id="KW-0175">Coiled coil</keyword>
<proteinExistence type="predicted"/>
<keyword evidence="2" id="KW-0479">Metal-binding</keyword>
<evidence type="ECO:0000256" key="5">
    <source>
        <dbReference type="ARBA" id="ARBA00022833"/>
    </source>
</evidence>
<dbReference type="InterPro" id="IPR036427">
    <property type="entry name" value="Bromodomain-like_sf"/>
</dbReference>
<evidence type="ECO:0000256" key="6">
    <source>
        <dbReference type="ARBA" id="ARBA00023054"/>
    </source>
</evidence>
<dbReference type="InterPro" id="IPR001487">
    <property type="entry name" value="Bromodomain"/>
</dbReference>
<comment type="caution">
    <text evidence="15">The sequence shown here is derived from an EMBL/GenBank/DDBJ whole genome shotgun (WGS) entry which is preliminary data.</text>
</comment>
<dbReference type="SMART" id="SM00502">
    <property type="entry name" value="BBC"/>
    <property type="match status" value="1"/>
</dbReference>
<dbReference type="Pfam" id="PF00439">
    <property type="entry name" value="Bromodomain"/>
    <property type="match status" value="1"/>
</dbReference>
<dbReference type="SUPFAM" id="SSF57903">
    <property type="entry name" value="FYVE/PHD zinc finger"/>
    <property type="match status" value="1"/>
</dbReference>
<dbReference type="SMART" id="SM00184">
    <property type="entry name" value="RING"/>
    <property type="match status" value="2"/>
</dbReference>
<gene>
    <name evidence="15" type="ORF">V1477_003454</name>
</gene>
<feature type="domain" description="B box-type" evidence="14">
    <location>
        <begin position="246"/>
        <end position="293"/>
    </location>
</feature>
<evidence type="ECO:0000256" key="7">
    <source>
        <dbReference type="ARBA" id="ARBA00023117"/>
    </source>
</evidence>
<keyword evidence="7 10" id="KW-0103">Bromodomain</keyword>
<evidence type="ECO:0000256" key="1">
    <source>
        <dbReference type="ARBA" id="ARBA00004123"/>
    </source>
</evidence>
<evidence type="ECO:0000256" key="10">
    <source>
        <dbReference type="PROSITE-ProRule" id="PRU00035"/>
    </source>
</evidence>
<feature type="domain" description="Bromo" evidence="12">
    <location>
        <begin position="998"/>
        <end position="1070"/>
    </location>
</feature>
<dbReference type="CDD" id="cd19805">
    <property type="entry name" value="Bbox1_TIF1"/>
    <property type="match status" value="1"/>
</dbReference>
<evidence type="ECO:0000259" key="12">
    <source>
        <dbReference type="PROSITE" id="PS50014"/>
    </source>
</evidence>
<feature type="domain" description="B box-type" evidence="14">
    <location>
        <begin position="311"/>
        <end position="352"/>
    </location>
</feature>
<evidence type="ECO:0000256" key="4">
    <source>
        <dbReference type="ARBA" id="ARBA00022771"/>
    </source>
</evidence>